<gene>
    <name evidence="13" type="ORF">OCTVUL_1B019610</name>
</gene>
<comment type="similarity">
    <text evidence="3 11">Belongs to the annexin family.</text>
</comment>
<keyword evidence="5 11" id="KW-0106">Calcium</keyword>
<dbReference type="GO" id="GO:0005634">
    <property type="term" value="C:nucleus"/>
    <property type="evidence" value="ECO:0007669"/>
    <property type="project" value="TreeGrafter"/>
</dbReference>
<evidence type="ECO:0000256" key="6">
    <source>
        <dbReference type="ARBA" id="ARBA00023216"/>
    </source>
</evidence>
<dbReference type="InterPro" id="IPR037104">
    <property type="entry name" value="Annexin_sf"/>
</dbReference>
<dbReference type="InterPro" id="IPR001464">
    <property type="entry name" value="Annexin"/>
</dbReference>
<evidence type="ECO:0000256" key="3">
    <source>
        <dbReference type="ARBA" id="ARBA00007831"/>
    </source>
</evidence>
<dbReference type="GO" id="GO:0001786">
    <property type="term" value="F:phosphatidylserine binding"/>
    <property type="evidence" value="ECO:0007669"/>
    <property type="project" value="TreeGrafter"/>
</dbReference>
<evidence type="ECO:0000256" key="10">
    <source>
        <dbReference type="ARBA" id="ARBA00077076"/>
    </source>
</evidence>
<evidence type="ECO:0000256" key="1">
    <source>
        <dbReference type="ARBA" id="ARBA00004340"/>
    </source>
</evidence>
<dbReference type="GO" id="GO:0043657">
    <property type="term" value="C:host cell"/>
    <property type="evidence" value="ECO:0007669"/>
    <property type="project" value="UniProtKB-SubCell"/>
</dbReference>
<feature type="region of interest" description="Disordered" evidence="12">
    <location>
        <begin position="455"/>
        <end position="478"/>
    </location>
</feature>
<dbReference type="FunFam" id="1.10.220.10:FF:000001">
    <property type="entry name" value="Annexin"/>
    <property type="match status" value="2"/>
</dbReference>
<evidence type="ECO:0000256" key="4">
    <source>
        <dbReference type="ARBA" id="ARBA00022737"/>
    </source>
</evidence>
<feature type="region of interest" description="Disordered" evidence="12">
    <location>
        <begin position="369"/>
        <end position="402"/>
    </location>
</feature>
<dbReference type="PROSITE" id="PS00223">
    <property type="entry name" value="ANNEXIN_1"/>
    <property type="match status" value="6"/>
</dbReference>
<dbReference type="SUPFAM" id="SSF47874">
    <property type="entry name" value="Annexin"/>
    <property type="match status" value="2"/>
</dbReference>
<dbReference type="Gene3D" id="1.10.220.10">
    <property type="entry name" value="Annexin"/>
    <property type="match status" value="8"/>
</dbReference>
<evidence type="ECO:0000256" key="12">
    <source>
        <dbReference type="SAM" id="MobiDB-lite"/>
    </source>
</evidence>
<dbReference type="InterPro" id="IPR018502">
    <property type="entry name" value="Annexin_repeat"/>
</dbReference>
<comment type="function">
    <text evidence="8">Involved in reproduction of the worm. Involved in host-parasite interaction. Delivered into the host cell by means of parasite exosomes. Binds to acidic phospholipid membranes in a calcium-dependent manner in vitro. Causes aggregation of liposomes in the presence of calcium, but not in its absence. Likely to promote membrane fusion. May provide structural integrity within the tegument.</text>
</comment>
<protein>
    <recommendedName>
        <fullName evidence="10 11">Annexin</fullName>
    </recommendedName>
</protein>
<dbReference type="Pfam" id="PF13287">
    <property type="entry name" value="Fn3_assoc"/>
    <property type="match status" value="1"/>
</dbReference>
<comment type="subcellular location">
    <subcellularLocation>
        <location evidence="1">Host cell</location>
    </subcellularLocation>
    <subcellularLocation>
        <location evidence="2">Secreted</location>
        <location evidence="2">Extracellular exosome</location>
    </subcellularLocation>
    <subcellularLocation>
        <location evidence="9">Tegument</location>
    </subcellularLocation>
</comment>
<dbReference type="AlphaFoldDB" id="A0AA36APU8"/>
<sequence length="1158" mass="131555">MPSAGGVCPPIITPLHNRPTTNSTTTKINISTLIQLSSETQGCRIYFTTDGTKPSHFKRKVAGREITFKYFAPFTLKSGKRTIKTIAVSRDGLQESAVVTKTFFVENVQESDTDNSYEYFRPVKSNEPFKSSSYYSKNDHFLSEGEDKDNQMVSVQQSREFPVHQAWEEENEDFYDHRINYRNSSEMQELQKSIQPTNYSGTQINMFGVPPNLSRNFHECFNQFQPKPTQYGFITEQMIRGLNDNNRAVTIGEIRNIIEENQQKQNPEVRQSVPLALPEAPVKTKVVERLTYRDPPLQDVSVGQGNLNEQILHIYSHLLKYSKLDGDFRSKVSHPCFGKVLTSDFEDEEDCYRITVIMEKPGVQRIPRHKLTKSKNGTNEKKKPISVTAQPQKKTPKKIPKSDPYFEMEMEDIEVRPQTNTIEKISNEEIPKSNPAFEKKVKDIEVRPQVKTVEKKKPVAVTPQPPNKETPKKEIPKSDPYFEMEVEDIEAQEGTVKSYPKFNADQDCELLREAMKGLGTDEETIINVLAYRSSPQRQEILKRFKTMFGKDLVAELKSELSGNLCECVKSLCMAPAEFDAKHLRNAMKGLGTDETVLIEILCTRSNAQIKEIISTYKKIFNRDLEKDIISETSGHFKRLLVALVTANRSESKQVDRNKANQDAKAMYQAGEGKWGTDESKFHTILITRSYPQLRATFAEYAKISRKSIEDALKSELSGDLLTSMLAIVRCVQNKANYFARQLMKSMQGLGTDDDTLVRVVTSRCEIDMVQIKKEFFNLASQKLEDYISGDISGDYLKIILALVSGGKPPDLNVMGGKALVQSVKNKSVKQLDKEVKMESEDVQEDPTVFPYNPFDPESDAKILQKAMKGFGTDEDAIIDVITHRSCDQRQKIKLTFKTMFGKDLIKELKSELSGCFCDTILGLCMTPVEFDATNLNKAMKGLGTNEKTLIEIICTRTNQQLKEIKEVYKTMFKNSLEDDIAGDTSGHFRNLLISLVQGNRDEKKSFDRNKAKQDAEELYKAGEKKWGTDESCFNAILCSRSYSQLRAIFQEYILLSQKDIEDVIKSEMSGDLKNSMLAIVQCIRNKAMFFASALYKAMKGLGTDDKTVIRIIVSRSEVDMVQIKQEFQKAYKETLESFLKGDLSGDYLKTMLNLTGNN</sequence>
<dbReference type="FunFam" id="1.10.220.10:FF:000004">
    <property type="entry name" value="Annexin"/>
    <property type="match status" value="2"/>
</dbReference>
<keyword evidence="4 11" id="KW-0677">Repeat</keyword>
<dbReference type="GO" id="GO:0005886">
    <property type="term" value="C:plasma membrane"/>
    <property type="evidence" value="ECO:0007669"/>
    <property type="project" value="TreeGrafter"/>
</dbReference>
<evidence type="ECO:0000256" key="8">
    <source>
        <dbReference type="ARBA" id="ARBA00059330"/>
    </source>
</evidence>
<dbReference type="PRINTS" id="PR00196">
    <property type="entry name" value="ANNEXIN"/>
</dbReference>
<accession>A0AA36APU8</accession>
<dbReference type="FunFam" id="1.10.220.10:FF:000003">
    <property type="entry name" value="Annexin"/>
    <property type="match status" value="2"/>
</dbReference>
<dbReference type="InterPro" id="IPR018252">
    <property type="entry name" value="Annexin_repeat_CS"/>
</dbReference>
<dbReference type="PANTHER" id="PTHR10502:SF102">
    <property type="entry name" value="ANNEXIN B11"/>
    <property type="match status" value="1"/>
</dbReference>
<dbReference type="InterPro" id="IPR026876">
    <property type="entry name" value="Fn3_assoc_repeat"/>
</dbReference>
<dbReference type="GO" id="GO:0005544">
    <property type="term" value="F:calcium-dependent phospholipid binding"/>
    <property type="evidence" value="ECO:0007669"/>
    <property type="project" value="UniProtKB-KW"/>
</dbReference>
<evidence type="ECO:0000313" key="14">
    <source>
        <dbReference type="Proteomes" id="UP001162480"/>
    </source>
</evidence>
<dbReference type="GO" id="GO:0005576">
    <property type="term" value="C:extracellular region"/>
    <property type="evidence" value="ECO:0007669"/>
    <property type="project" value="UniProtKB-SubCell"/>
</dbReference>
<dbReference type="GO" id="GO:0005509">
    <property type="term" value="F:calcium ion binding"/>
    <property type="evidence" value="ECO:0007669"/>
    <property type="project" value="InterPro"/>
</dbReference>
<evidence type="ECO:0000313" key="13">
    <source>
        <dbReference type="EMBL" id="CAI9719458.1"/>
    </source>
</evidence>
<dbReference type="GO" id="GO:0005737">
    <property type="term" value="C:cytoplasm"/>
    <property type="evidence" value="ECO:0007669"/>
    <property type="project" value="TreeGrafter"/>
</dbReference>
<reference evidence="13" key="1">
    <citation type="submission" date="2023-08" db="EMBL/GenBank/DDBJ databases">
        <authorList>
            <person name="Alioto T."/>
            <person name="Alioto T."/>
            <person name="Gomez Garrido J."/>
        </authorList>
    </citation>
    <scope>NUCLEOTIDE SEQUENCE</scope>
</reference>
<name>A0AA36APU8_OCTVU</name>
<dbReference type="EMBL" id="OX597816">
    <property type="protein sequence ID" value="CAI9719458.1"/>
    <property type="molecule type" value="Genomic_DNA"/>
</dbReference>
<dbReference type="PROSITE" id="PS51897">
    <property type="entry name" value="ANNEXIN_2"/>
    <property type="match status" value="8"/>
</dbReference>
<dbReference type="PANTHER" id="PTHR10502">
    <property type="entry name" value="ANNEXIN"/>
    <property type="match status" value="1"/>
</dbReference>
<evidence type="ECO:0000256" key="9">
    <source>
        <dbReference type="ARBA" id="ARBA00060393"/>
    </source>
</evidence>
<dbReference type="FunFam" id="1.10.220.10:FF:000002">
    <property type="entry name" value="Annexin"/>
    <property type="match status" value="2"/>
</dbReference>
<dbReference type="Pfam" id="PF00191">
    <property type="entry name" value="Annexin"/>
    <property type="match status" value="8"/>
</dbReference>
<comment type="domain">
    <text evidence="11">A pair of annexin repeats may form one binding site for calcium and phospholipid.</text>
</comment>
<keyword evidence="6 11" id="KW-0041">Annexin</keyword>
<evidence type="ECO:0000256" key="2">
    <source>
        <dbReference type="ARBA" id="ARBA00004550"/>
    </source>
</evidence>
<evidence type="ECO:0000256" key="7">
    <source>
        <dbReference type="ARBA" id="ARBA00023302"/>
    </source>
</evidence>
<dbReference type="Proteomes" id="UP001162480">
    <property type="component" value="Chromosome 3"/>
</dbReference>
<evidence type="ECO:0000256" key="11">
    <source>
        <dbReference type="RuleBase" id="RU003540"/>
    </source>
</evidence>
<organism evidence="13 14">
    <name type="scientific">Octopus vulgaris</name>
    <name type="common">Common octopus</name>
    <dbReference type="NCBI Taxonomy" id="6645"/>
    <lineage>
        <taxon>Eukaryota</taxon>
        <taxon>Metazoa</taxon>
        <taxon>Spiralia</taxon>
        <taxon>Lophotrochozoa</taxon>
        <taxon>Mollusca</taxon>
        <taxon>Cephalopoda</taxon>
        <taxon>Coleoidea</taxon>
        <taxon>Octopodiformes</taxon>
        <taxon>Octopoda</taxon>
        <taxon>Incirrata</taxon>
        <taxon>Octopodidae</taxon>
        <taxon>Octopus</taxon>
    </lineage>
</organism>
<feature type="region of interest" description="Disordered" evidence="12">
    <location>
        <begin position="1"/>
        <end position="23"/>
    </location>
</feature>
<dbReference type="GO" id="GO:0012506">
    <property type="term" value="C:vesicle membrane"/>
    <property type="evidence" value="ECO:0007669"/>
    <property type="project" value="TreeGrafter"/>
</dbReference>
<keyword evidence="7 11" id="KW-0111">Calcium/phospholipid-binding</keyword>
<proteinExistence type="inferred from homology"/>
<keyword evidence="14" id="KW-1185">Reference proteome</keyword>
<dbReference type="SMART" id="SM00335">
    <property type="entry name" value="ANX"/>
    <property type="match status" value="8"/>
</dbReference>
<evidence type="ECO:0000256" key="5">
    <source>
        <dbReference type="ARBA" id="ARBA00022837"/>
    </source>
</evidence>